<dbReference type="GeneID" id="1246466"/>
<evidence type="ECO:0000256" key="10">
    <source>
        <dbReference type="ARBA" id="ARBA00022691"/>
    </source>
</evidence>
<evidence type="ECO:0000256" key="4">
    <source>
        <dbReference type="ARBA" id="ARBA00011738"/>
    </source>
</evidence>
<dbReference type="InterPro" id="IPR023148">
    <property type="entry name" value="tRNA_m1G_MeTrfase_C_sf"/>
</dbReference>
<dbReference type="FunFam" id="1.10.1270.20:FF:000004">
    <property type="entry name" value="tRNA (guanine-N(1)-)-methyltransferase"/>
    <property type="match status" value="1"/>
</dbReference>
<keyword evidence="11 15" id="KW-0819">tRNA processing</keyword>
<name>A0A070A3B7_CHLMR</name>
<comment type="similarity">
    <text evidence="3 15 16">Belongs to the RNA methyltransferase TrmD family.</text>
</comment>
<dbReference type="CDD" id="cd18080">
    <property type="entry name" value="TrmD-like"/>
    <property type="match status" value="1"/>
</dbReference>
<dbReference type="Gene3D" id="3.40.1280.10">
    <property type="match status" value="1"/>
</dbReference>
<dbReference type="CDD" id="cd06587">
    <property type="entry name" value="VOC"/>
    <property type="match status" value="1"/>
</dbReference>
<dbReference type="Pfam" id="PF01746">
    <property type="entry name" value="tRNA_m1G_MT"/>
    <property type="match status" value="1"/>
</dbReference>
<feature type="binding site" evidence="15">
    <location>
        <begin position="129"/>
        <end position="134"/>
    </location>
    <ligand>
        <name>S-adenosyl-L-methionine</name>
        <dbReference type="ChEBI" id="CHEBI:59789"/>
    </ligand>
</feature>
<dbReference type="OMA" id="ILCGHYK"/>
<evidence type="ECO:0000256" key="9">
    <source>
        <dbReference type="ARBA" id="ARBA00022679"/>
    </source>
</evidence>
<dbReference type="Gene3D" id="1.10.1270.20">
    <property type="entry name" value="tRNA(m1g37)methyltransferase, domain 2"/>
    <property type="match status" value="1"/>
</dbReference>
<dbReference type="GO" id="GO:0005829">
    <property type="term" value="C:cytosol"/>
    <property type="evidence" value="ECO:0007669"/>
    <property type="project" value="TreeGrafter"/>
</dbReference>
<keyword evidence="9 15" id="KW-0808">Transferase</keyword>
<dbReference type="PATRIC" id="fig|243161.6.peg.323"/>
<evidence type="ECO:0000313" key="19">
    <source>
        <dbReference type="Proteomes" id="UP000260363"/>
    </source>
</evidence>
<evidence type="ECO:0000313" key="18">
    <source>
        <dbReference type="EMBL" id="AJR10384.1"/>
    </source>
</evidence>
<evidence type="ECO:0000256" key="12">
    <source>
        <dbReference type="ARBA" id="ARBA00029736"/>
    </source>
</evidence>
<comment type="subunit">
    <text evidence="4 15 16">Homodimer.</text>
</comment>
<dbReference type="STRING" id="83560.NC80_01475"/>
<dbReference type="NCBIfam" id="TIGR00088">
    <property type="entry name" value="trmD"/>
    <property type="match status" value="1"/>
</dbReference>
<evidence type="ECO:0000256" key="5">
    <source>
        <dbReference type="ARBA" id="ARBA00012807"/>
    </source>
</evidence>
<dbReference type="EMBL" id="CP007217">
    <property type="protein sequence ID" value="AJR10384.1"/>
    <property type="molecule type" value="Genomic_DNA"/>
</dbReference>
<dbReference type="GO" id="GO:0052906">
    <property type="term" value="F:tRNA (guanine(37)-N1)-methyltransferase activity"/>
    <property type="evidence" value="ECO:0007669"/>
    <property type="project" value="UniProtKB-UniRule"/>
</dbReference>
<evidence type="ECO:0000256" key="7">
    <source>
        <dbReference type="ARBA" id="ARBA00022490"/>
    </source>
</evidence>
<sequence length="352" mass="39974">MEIDILSLFPDYFTSPLQATILGRAIKQGALSIRSRDIREFGLGKWKQVDDAPYSGEGMLLMAEPVVQAIRSVKREKSKVVYLSPQGQLLSAKKSRELSLCPHLILLCGHYEGIDERALASEVDEEISIGDYVLTNGCAAALVLVDALARFIPGVLGNQESAECDSLENGLLEGPHYTRPRVFEGVQVPEILFCGDHQRIANWRKKVSLERTRERRPDLYLQYFYGDRAFWGAQEDPLKMRETSPQAFSVVLEVKDLRKAKKFYSRMFGKEHWDGDKLLLGEKTSLYLQQTNERRGATKVFVELETEDGFVRFLRRWEMLGGQLGEVGMGNLPLRQVFDLDGHIWVVSCVQK</sequence>
<evidence type="ECO:0000256" key="15">
    <source>
        <dbReference type="HAMAP-Rule" id="MF_00605"/>
    </source>
</evidence>
<evidence type="ECO:0000259" key="17">
    <source>
        <dbReference type="Pfam" id="PF01746"/>
    </source>
</evidence>
<accession>A0A070A3B7</accession>
<evidence type="ECO:0000256" key="2">
    <source>
        <dbReference type="ARBA" id="ARBA00004496"/>
    </source>
</evidence>
<keyword evidence="7 15" id="KW-0963">Cytoplasm</keyword>
<evidence type="ECO:0000256" key="8">
    <source>
        <dbReference type="ARBA" id="ARBA00022603"/>
    </source>
</evidence>
<evidence type="ECO:0000256" key="14">
    <source>
        <dbReference type="ARBA" id="ARBA00047783"/>
    </source>
</evidence>
<protein>
    <recommendedName>
        <fullName evidence="6 15">tRNA (guanine-N(1)-)-methyltransferase</fullName>
        <ecNumber evidence="5 15">2.1.1.228</ecNumber>
    </recommendedName>
    <alternativeName>
        <fullName evidence="12 15">M1G-methyltransferase</fullName>
    </alternativeName>
    <alternativeName>
        <fullName evidence="13 15">tRNA [GM37] methyltransferase</fullName>
    </alternativeName>
</protein>
<comment type="catalytic activity">
    <reaction evidence="14 15 16">
        <text>guanosine(37) in tRNA + S-adenosyl-L-methionine = N(1)-methylguanosine(37) in tRNA + S-adenosyl-L-homocysteine + H(+)</text>
        <dbReference type="Rhea" id="RHEA:36899"/>
        <dbReference type="Rhea" id="RHEA-COMP:10145"/>
        <dbReference type="Rhea" id="RHEA-COMP:10147"/>
        <dbReference type="ChEBI" id="CHEBI:15378"/>
        <dbReference type="ChEBI" id="CHEBI:57856"/>
        <dbReference type="ChEBI" id="CHEBI:59789"/>
        <dbReference type="ChEBI" id="CHEBI:73542"/>
        <dbReference type="ChEBI" id="CHEBI:74269"/>
        <dbReference type="EC" id="2.1.1.228"/>
    </reaction>
</comment>
<dbReference type="HAMAP" id="MF_00605">
    <property type="entry name" value="TrmD"/>
    <property type="match status" value="1"/>
</dbReference>
<dbReference type="PANTHER" id="PTHR46417:SF1">
    <property type="entry name" value="TRNA (GUANINE-N(1)-)-METHYLTRANSFERASE"/>
    <property type="match status" value="1"/>
</dbReference>
<gene>
    <name evidence="15 18" type="primary">trmD</name>
    <name evidence="18" type="ORF">BD36_01590</name>
</gene>
<dbReference type="SMR" id="A0A070A3B7"/>
<dbReference type="PANTHER" id="PTHR46417">
    <property type="entry name" value="TRNA (GUANINE-N(1)-)-METHYLTRANSFERASE"/>
    <property type="match status" value="1"/>
</dbReference>
<evidence type="ECO:0000256" key="16">
    <source>
        <dbReference type="RuleBase" id="RU003464"/>
    </source>
</evidence>
<comment type="subcellular location">
    <subcellularLocation>
        <location evidence="2 15 16">Cytoplasm</location>
    </subcellularLocation>
</comment>
<dbReference type="InterPro" id="IPR029068">
    <property type="entry name" value="Glyas_Bleomycin-R_OHBP_Dase"/>
</dbReference>
<evidence type="ECO:0000256" key="1">
    <source>
        <dbReference type="ARBA" id="ARBA00002634"/>
    </source>
</evidence>
<dbReference type="KEGG" id="cmm:NC80_01475"/>
<feature type="domain" description="tRNA methyltransferase TRMD/TRM10-type" evidence="17">
    <location>
        <begin position="1"/>
        <end position="221"/>
    </location>
</feature>
<dbReference type="KEGG" id="cmx:DNC_01490"/>
<dbReference type="EC" id="2.1.1.228" evidence="5 15"/>
<dbReference type="NCBIfam" id="NF000648">
    <property type="entry name" value="PRK00026.1"/>
    <property type="match status" value="1"/>
</dbReference>
<evidence type="ECO:0000256" key="6">
    <source>
        <dbReference type="ARBA" id="ARBA00014679"/>
    </source>
</evidence>
<dbReference type="FunFam" id="3.40.1280.10:FF:000001">
    <property type="entry name" value="tRNA (guanine-N(1)-)-methyltransferase"/>
    <property type="match status" value="1"/>
</dbReference>
<dbReference type="InterPro" id="IPR029026">
    <property type="entry name" value="tRNA_m1G_MTases_N"/>
</dbReference>
<comment type="function">
    <text evidence="1 15 16">Specifically methylates guanosine-37 in various tRNAs.</text>
</comment>
<dbReference type="GO" id="GO:0002939">
    <property type="term" value="P:tRNA N1-guanine methylation"/>
    <property type="evidence" value="ECO:0007669"/>
    <property type="project" value="TreeGrafter"/>
</dbReference>
<evidence type="ECO:0000256" key="13">
    <source>
        <dbReference type="ARBA" id="ARBA00033392"/>
    </source>
</evidence>
<feature type="binding site" evidence="15">
    <location>
        <position position="109"/>
    </location>
    <ligand>
        <name>S-adenosyl-L-methionine</name>
        <dbReference type="ChEBI" id="CHEBI:59789"/>
    </ligand>
</feature>
<reference evidence="18 19" key="1">
    <citation type="submission" date="2014-02" db="EMBL/GenBank/DDBJ databases">
        <authorList>
            <person name="Chen C."/>
            <person name="Conrad T.A."/>
            <person name="Zhou Z."/>
            <person name="Lai Z."/>
            <person name="Zhong G."/>
        </authorList>
    </citation>
    <scope>NUCLEOTIDE SEQUENCE [LARGE SCALE GENOMIC DNA]</scope>
    <source>
        <strain evidence="18 19">Nigg3-28</strain>
    </source>
</reference>
<evidence type="ECO:0000256" key="11">
    <source>
        <dbReference type="ARBA" id="ARBA00022694"/>
    </source>
</evidence>
<dbReference type="Proteomes" id="UP000260363">
    <property type="component" value="Chromosome"/>
</dbReference>
<dbReference type="SUPFAM" id="SSF75217">
    <property type="entry name" value="alpha/beta knot"/>
    <property type="match status" value="1"/>
</dbReference>
<dbReference type="AlphaFoldDB" id="A0A070A3B7"/>
<proteinExistence type="inferred from homology"/>
<dbReference type="SUPFAM" id="SSF54593">
    <property type="entry name" value="Glyoxalase/Bleomycin resistance protein/Dihydroxybiphenyl dioxygenase"/>
    <property type="match status" value="1"/>
</dbReference>
<evidence type="ECO:0000256" key="3">
    <source>
        <dbReference type="ARBA" id="ARBA00007630"/>
    </source>
</evidence>
<keyword evidence="8 15" id="KW-0489">Methyltransferase</keyword>
<dbReference type="InterPro" id="IPR029028">
    <property type="entry name" value="Alpha/beta_knot_MTases"/>
</dbReference>
<dbReference type="RefSeq" id="WP_010230072.1">
    <property type="nucleotide sequence ID" value="NZ_CP007217.1"/>
</dbReference>
<dbReference type="InterPro" id="IPR016009">
    <property type="entry name" value="tRNA_MeTrfase_TRMD/TRM10"/>
</dbReference>
<organism evidence="18 19">
    <name type="scientific">Chlamydia muridarum</name>
    <dbReference type="NCBI Taxonomy" id="83560"/>
    <lineage>
        <taxon>Bacteria</taxon>
        <taxon>Pseudomonadati</taxon>
        <taxon>Chlamydiota</taxon>
        <taxon>Chlamydiia</taxon>
        <taxon>Chlamydiales</taxon>
        <taxon>Chlamydiaceae</taxon>
        <taxon>Chlamydia/Chlamydophila group</taxon>
        <taxon>Chlamydia</taxon>
    </lineage>
</organism>
<dbReference type="KEGG" id="cmg:NC81_01490"/>
<keyword evidence="10 15" id="KW-0949">S-adenosyl-L-methionine</keyword>
<dbReference type="InterPro" id="IPR002649">
    <property type="entry name" value="tRNA_m1G_MeTrfase_TrmD"/>
</dbReference>